<reference evidence="1" key="1">
    <citation type="submission" date="2014-11" db="EMBL/GenBank/DDBJ databases">
        <authorList>
            <person name="Amaro Gonzalez C."/>
        </authorList>
    </citation>
    <scope>NUCLEOTIDE SEQUENCE</scope>
</reference>
<sequence length="44" mass="4906">MLIFVPAPGVSIPKINCKQNEIVFCLACLFDEAFSKVSVLMIIY</sequence>
<dbReference type="AlphaFoldDB" id="A0A0E9R5B8"/>
<accession>A0A0E9R5B8</accession>
<evidence type="ECO:0000313" key="1">
    <source>
        <dbReference type="EMBL" id="JAH24289.1"/>
    </source>
</evidence>
<organism evidence="1">
    <name type="scientific">Anguilla anguilla</name>
    <name type="common">European freshwater eel</name>
    <name type="synonym">Muraena anguilla</name>
    <dbReference type="NCBI Taxonomy" id="7936"/>
    <lineage>
        <taxon>Eukaryota</taxon>
        <taxon>Metazoa</taxon>
        <taxon>Chordata</taxon>
        <taxon>Craniata</taxon>
        <taxon>Vertebrata</taxon>
        <taxon>Euteleostomi</taxon>
        <taxon>Actinopterygii</taxon>
        <taxon>Neopterygii</taxon>
        <taxon>Teleostei</taxon>
        <taxon>Anguilliformes</taxon>
        <taxon>Anguillidae</taxon>
        <taxon>Anguilla</taxon>
    </lineage>
</organism>
<protein>
    <submittedName>
        <fullName evidence="1">Uncharacterized protein</fullName>
    </submittedName>
</protein>
<name>A0A0E9R5B8_ANGAN</name>
<proteinExistence type="predicted"/>
<reference evidence="1" key="2">
    <citation type="journal article" date="2015" name="Fish Shellfish Immunol.">
        <title>Early steps in the European eel (Anguilla anguilla)-Vibrio vulnificus interaction in the gills: Role of the RtxA13 toxin.</title>
        <authorList>
            <person name="Callol A."/>
            <person name="Pajuelo D."/>
            <person name="Ebbesson L."/>
            <person name="Teles M."/>
            <person name="MacKenzie S."/>
            <person name="Amaro C."/>
        </authorList>
    </citation>
    <scope>NUCLEOTIDE SEQUENCE</scope>
</reference>
<dbReference type="EMBL" id="GBXM01084288">
    <property type="protein sequence ID" value="JAH24289.1"/>
    <property type="molecule type" value="Transcribed_RNA"/>
</dbReference>